<dbReference type="AlphaFoldDB" id="Q1GPJ5"/>
<accession>Q1GPJ5</accession>
<name>Q1GPJ5_SPHAL</name>
<organism evidence="1 2">
    <name type="scientific">Sphingopyxis alaskensis (strain DSM 13593 / LMG 18877 / RB2256)</name>
    <name type="common">Sphingomonas alaskensis</name>
    <dbReference type="NCBI Taxonomy" id="317655"/>
    <lineage>
        <taxon>Bacteria</taxon>
        <taxon>Pseudomonadati</taxon>
        <taxon>Pseudomonadota</taxon>
        <taxon>Alphaproteobacteria</taxon>
        <taxon>Sphingomonadales</taxon>
        <taxon>Sphingomonadaceae</taxon>
        <taxon>Sphingopyxis</taxon>
    </lineage>
</organism>
<sequence length="121" mass="13366">MTKRNQANEERRLFALNHVFGSAPWLKPSEKTRHKVKVFKSGNSLAVRIPAGTRLVAGTEMDLIVEDGQFLSYEPANQPKRKFNIAKVAGSATDLNLIAPEDRLFDDRALLTGKNSGNDGT</sequence>
<dbReference type="eggNOG" id="COG4456">
    <property type="taxonomic scope" value="Bacteria"/>
</dbReference>
<protein>
    <recommendedName>
        <fullName evidence="3">SpoVT-AbrB domain-containing protein</fullName>
    </recommendedName>
</protein>
<dbReference type="EMBL" id="CP000356">
    <property type="protein sequence ID" value="ABF54427.1"/>
    <property type="molecule type" value="Genomic_DNA"/>
</dbReference>
<dbReference type="Proteomes" id="UP000006578">
    <property type="component" value="Chromosome"/>
</dbReference>
<gene>
    <name evidence="1" type="ordered locus">Sala_2722</name>
</gene>
<dbReference type="STRING" id="317655.Sala_2722"/>
<evidence type="ECO:0000313" key="1">
    <source>
        <dbReference type="EMBL" id="ABF54427.1"/>
    </source>
</evidence>
<evidence type="ECO:0000313" key="2">
    <source>
        <dbReference type="Proteomes" id="UP000006578"/>
    </source>
</evidence>
<keyword evidence="2" id="KW-1185">Reference proteome</keyword>
<dbReference type="HOGENOM" id="CLU_2036532_0_0_5"/>
<proteinExistence type="predicted"/>
<reference evidence="1 2" key="1">
    <citation type="journal article" date="2009" name="Proc. Natl. Acad. Sci. U.S.A.">
        <title>The genomic basis of trophic strategy in marine bacteria.</title>
        <authorList>
            <person name="Lauro F.M."/>
            <person name="McDougald D."/>
            <person name="Thomas T."/>
            <person name="Williams T.J."/>
            <person name="Egan S."/>
            <person name="Rice S."/>
            <person name="DeMaere M.Z."/>
            <person name="Ting L."/>
            <person name="Ertan H."/>
            <person name="Johnson J."/>
            <person name="Ferriera S."/>
            <person name="Lapidus A."/>
            <person name="Anderson I."/>
            <person name="Kyrpides N."/>
            <person name="Munk A.C."/>
            <person name="Detter C."/>
            <person name="Han C.S."/>
            <person name="Brown M.V."/>
            <person name="Robb F.T."/>
            <person name="Kjelleberg S."/>
            <person name="Cavicchioli R."/>
        </authorList>
    </citation>
    <scope>NUCLEOTIDE SEQUENCE [LARGE SCALE GENOMIC DNA]</scope>
    <source>
        <strain evidence="2">DSM 13593 / LMG 18877 / RB2256</strain>
    </source>
</reference>
<dbReference type="RefSeq" id="WP_011542992.1">
    <property type="nucleotide sequence ID" value="NC_008048.1"/>
</dbReference>
<evidence type="ECO:0008006" key="3">
    <source>
        <dbReference type="Google" id="ProtNLM"/>
    </source>
</evidence>
<dbReference type="InterPro" id="IPR037914">
    <property type="entry name" value="SpoVT-AbrB_sf"/>
</dbReference>
<dbReference type="KEGG" id="sal:Sala_2722"/>
<dbReference type="OrthoDB" id="7173678at2"/>
<dbReference type="SUPFAM" id="SSF89447">
    <property type="entry name" value="AbrB/MazE/MraZ-like"/>
    <property type="match status" value="1"/>
</dbReference>